<evidence type="ECO:0000313" key="11">
    <source>
        <dbReference type="EMBL" id="MBB4096032.1"/>
    </source>
</evidence>
<feature type="transmembrane region" description="Helical" evidence="9">
    <location>
        <begin position="90"/>
        <end position="109"/>
    </location>
</feature>
<dbReference type="InterPro" id="IPR010065">
    <property type="entry name" value="AA_ABC_transptr_permease_3TM"/>
</dbReference>
<keyword evidence="6" id="KW-0029">Amino-acid transport</keyword>
<keyword evidence="5 9" id="KW-0812">Transmembrane</keyword>
<evidence type="ECO:0000256" key="4">
    <source>
        <dbReference type="ARBA" id="ARBA00022475"/>
    </source>
</evidence>
<feature type="transmembrane region" description="Helical" evidence="9">
    <location>
        <begin position="115"/>
        <end position="139"/>
    </location>
</feature>
<comment type="caution">
    <text evidence="11">The sequence shown here is derived from an EMBL/GenBank/DDBJ whole genome shotgun (WGS) entry which is preliminary data.</text>
</comment>
<keyword evidence="4" id="KW-1003">Cell membrane</keyword>
<evidence type="ECO:0000256" key="7">
    <source>
        <dbReference type="ARBA" id="ARBA00022989"/>
    </source>
</evidence>
<comment type="similarity">
    <text evidence="2">Belongs to the binding-protein-dependent transport system permease family. HisMQ subfamily.</text>
</comment>
<organism evidence="11 12">
    <name type="scientific">Brucella pecoris</name>
    <dbReference type="NCBI Taxonomy" id="867683"/>
    <lineage>
        <taxon>Bacteria</taxon>
        <taxon>Pseudomonadati</taxon>
        <taxon>Pseudomonadota</taxon>
        <taxon>Alphaproteobacteria</taxon>
        <taxon>Hyphomicrobiales</taxon>
        <taxon>Brucellaceae</taxon>
        <taxon>Brucella/Ochrobactrum group</taxon>
        <taxon>Brucella</taxon>
    </lineage>
</organism>
<dbReference type="Pfam" id="PF00528">
    <property type="entry name" value="BPD_transp_1"/>
    <property type="match status" value="1"/>
</dbReference>
<dbReference type="InterPro" id="IPR043429">
    <property type="entry name" value="ArtM/GltK/GlnP/TcyL/YhdX-like"/>
</dbReference>
<proteinExistence type="inferred from homology"/>
<dbReference type="SUPFAM" id="SSF161098">
    <property type="entry name" value="MetI-like"/>
    <property type="match status" value="1"/>
</dbReference>
<protein>
    <submittedName>
        <fullName evidence="11">Polar amino acid transport system permease protein</fullName>
    </submittedName>
</protein>
<dbReference type="NCBIfam" id="TIGR01726">
    <property type="entry name" value="HEQRo_perm_3TM"/>
    <property type="match status" value="1"/>
</dbReference>
<dbReference type="GO" id="GO:0043190">
    <property type="term" value="C:ATP-binding cassette (ABC) transporter complex"/>
    <property type="evidence" value="ECO:0007669"/>
    <property type="project" value="InterPro"/>
</dbReference>
<dbReference type="PROSITE" id="PS50928">
    <property type="entry name" value="ABC_TM1"/>
    <property type="match status" value="1"/>
</dbReference>
<feature type="transmembrane region" description="Helical" evidence="9">
    <location>
        <begin position="216"/>
        <end position="235"/>
    </location>
</feature>
<evidence type="ECO:0000256" key="5">
    <source>
        <dbReference type="ARBA" id="ARBA00022692"/>
    </source>
</evidence>
<accession>A0AB34YXI4</accession>
<dbReference type="GO" id="GO:0006865">
    <property type="term" value="P:amino acid transport"/>
    <property type="evidence" value="ECO:0007669"/>
    <property type="project" value="UniProtKB-KW"/>
</dbReference>
<dbReference type="InterPro" id="IPR000515">
    <property type="entry name" value="MetI-like"/>
</dbReference>
<sequence>MMIEYISSFFRNLNETAGLNFIVFYDDYEFSRFLEGALISLRLMAFSILLSLVIGVLGAWAQTSKSAIIRVAVDAYIQAFRNTPPMIQLLFFYFGLGAFTPAVDMGGYYEPIISSFGWAVISLGIFGGAFNVEIFRAGLEAVPETTKEAAESLSFSNWQIYMYVTLPLAFRISLPALTNNLVSLAKTTSLAYVIAVPEMTYVLNQVWSDNINVPEMILVLFLFYVAVVSILAWFLHALERRLALPGYEHE</sequence>
<keyword evidence="8 9" id="KW-0472">Membrane</keyword>
<keyword evidence="7 9" id="KW-1133">Transmembrane helix</keyword>
<feature type="domain" description="ABC transmembrane type-1" evidence="10">
    <location>
        <begin position="37"/>
        <end position="232"/>
    </location>
</feature>
<dbReference type="CDD" id="cd06261">
    <property type="entry name" value="TM_PBP2"/>
    <property type="match status" value="1"/>
</dbReference>
<evidence type="ECO:0000256" key="6">
    <source>
        <dbReference type="ARBA" id="ARBA00022970"/>
    </source>
</evidence>
<dbReference type="AlphaFoldDB" id="A0AB34YXI4"/>
<evidence type="ECO:0000313" key="12">
    <source>
        <dbReference type="Proteomes" id="UP000553980"/>
    </source>
</evidence>
<evidence type="ECO:0000256" key="1">
    <source>
        <dbReference type="ARBA" id="ARBA00004429"/>
    </source>
</evidence>
<comment type="subcellular location">
    <subcellularLocation>
        <location evidence="1">Cell inner membrane</location>
        <topology evidence="1">Multi-pass membrane protein</topology>
    </subcellularLocation>
    <subcellularLocation>
        <location evidence="9">Cell membrane</location>
        <topology evidence="9">Multi-pass membrane protein</topology>
    </subcellularLocation>
</comment>
<evidence type="ECO:0000256" key="2">
    <source>
        <dbReference type="ARBA" id="ARBA00010072"/>
    </source>
</evidence>
<reference evidence="11 12" key="1">
    <citation type="submission" date="2020-08" db="EMBL/GenBank/DDBJ databases">
        <title>Genomic Encyclopedia of Type Strains, Phase IV (KMG-IV): sequencing the most valuable type-strain genomes for metagenomic binning, comparative biology and taxonomic classification.</title>
        <authorList>
            <person name="Goeker M."/>
        </authorList>
    </citation>
    <scope>NUCLEOTIDE SEQUENCE [LARGE SCALE GENOMIC DNA]</scope>
    <source>
        <strain evidence="11 12">DSM 23868</strain>
    </source>
</reference>
<evidence type="ECO:0000256" key="8">
    <source>
        <dbReference type="ARBA" id="ARBA00023136"/>
    </source>
</evidence>
<keyword evidence="3 9" id="KW-0813">Transport</keyword>
<feature type="transmembrane region" description="Helical" evidence="9">
    <location>
        <begin position="39"/>
        <end position="60"/>
    </location>
</feature>
<feature type="transmembrane region" description="Helical" evidence="9">
    <location>
        <begin position="160"/>
        <end position="178"/>
    </location>
</feature>
<dbReference type="Gene3D" id="1.10.3720.10">
    <property type="entry name" value="MetI-like"/>
    <property type="match status" value="1"/>
</dbReference>
<evidence type="ECO:0000256" key="3">
    <source>
        <dbReference type="ARBA" id="ARBA00022448"/>
    </source>
</evidence>
<dbReference type="PANTHER" id="PTHR30614">
    <property type="entry name" value="MEMBRANE COMPONENT OF AMINO ACID ABC TRANSPORTER"/>
    <property type="match status" value="1"/>
</dbReference>
<dbReference type="GO" id="GO:0022857">
    <property type="term" value="F:transmembrane transporter activity"/>
    <property type="evidence" value="ECO:0007669"/>
    <property type="project" value="InterPro"/>
</dbReference>
<dbReference type="InterPro" id="IPR035906">
    <property type="entry name" value="MetI-like_sf"/>
</dbReference>
<name>A0AB34YXI4_9HYPH</name>
<keyword evidence="12" id="KW-1185">Reference proteome</keyword>
<gene>
    <name evidence="11" type="ORF">GGQ79_004585</name>
</gene>
<evidence type="ECO:0000256" key="9">
    <source>
        <dbReference type="RuleBase" id="RU363032"/>
    </source>
</evidence>
<evidence type="ECO:0000259" key="10">
    <source>
        <dbReference type="PROSITE" id="PS50928"/>
    </source>
</evidence>
<dbReference type="PANTHER" id="PTHR30614:SF0">
    <property type="entry name" value="L-CYSTINE TRANSPORT SYSTEM PERMEASE PROTEIN TCYL"/>
    <property type="match status" value="1"/>
</dbReference>
<dbReference type="Proteomes" id="UP000553980">
    <property type="component" value="Unassembled WGS sequence"/>
</dbReference>
<dbReference type="EMBL" id="JACIEX010000017">
    <property type="protein sequence ID" value="MBB4096032.1"/>
    <property type="molecule type" value="Genomic_DNA"/>
</dbReference>